<dbReference type="GO" id="GO:0016810">
    <property type="term" value="F:hydrolase activity, acting on carbon-nitrogen (but not peptide) bonds"/>
    <property type="evidence" value="ECO:0007669"/>
    <property type="project" value="InterPro"/>
</dbReference>
<dbReference type="SUPFAM" id="SSF88713">
    <property type="entry name" value="Glycoside hydrolase/deacetylase"/>
    <property type="match status" value="1"/>
</dbReference>
<sequence length="291" mass="33192">MKRYIALYTIFMLFVLFAIPDRGTAKETKQAFHYRDKAVVLMYHNFGPVENNVTISDKKFRSQLQALRDAGYHFITMNDFLMYKLHGNDLPNNAVLVTIDDGYESAYKVAFPVLKEFGVKASVFVVVRSTDEPLQHQESETHLSWDEMREMKGNGQSFYSHSYGSHVQVPTDGDGTKKPALIGRLYDKDSKKTETDEQYRRRVATDLELADVRLNAELGNKTRLLCFPYGSYDDELLEIGQKEGIQLFFTTRSGINENDGSLLVKRVNAGASGISERDLLRKLSAYDQPRT</sequence>
<dbReference type="GO" id="GO:0005576">
    <property type="term" value="C:extracellular region"/>
    <property type="evidence" value="ECO:0007669"/>
    <property type="project" value="UniProtKB-SubCell"/>
</dbReference>
<gene>
    <name evidence="4" type="ORF">EAV92_16680</name>
</gene>
<comment type="subcellular location">
    <subcellularLocation>
        <location evidence="1">Secreted</location>
    </subcellularLocation>
</comment>
<evidence type="ECO:0000313" key="4">
    <source>
        <dbReference type="EMBL" id="AYQ74055.1"/>
    </source>
</evidence>
<evidence type="ECO:0000256" key="2">
    <source>
        <dbReference type="ARBA" id="ARBA00022729"/>
    </source>
</evidence>
<dbReference type="Pfam" id="PF01522">
    <property type="entry name" value="Polysacc_deac_1"/>
    <property type="match status" value="1"/>
</dbReference>
<evidence type="ECO:0000259" key="3">
    <source>
        <dbReference type="PROSITE" id="PS51677"/>
    </source>
</evidence>
<dbReference type="PROSITE" id="PS51677">
    <property type="entry name" value="NODB"/>
    <property type="match status" value="1"/>
</dbReference>
<proteinExistence type="predicted"/>
<accession>A0A3G3K0K4</accession>
<dbReference type="KEGG" id="coh:EAV92_16680"/>
<keyword evidence="2" id="KW-0732">Signal</keyword>
<dbReference type="RefSeq" id="WP_123042137.1">
    <property type="nucleotide sequence ID" value="NZ_CP033433.1"/>
</dbReference>
<dbReference type="InterPro" id="IPR051398">
    <property type="entry name" value="Polysacch_Deacetylase"/>
</dbReference>
<reference evidence="4 5" key="1">
    <citation type="submission" date="2018-10" db="EMBL/GenBank/DDBJ databases">
        <title>Genome Sequence of Cohnella sp.</title>
        <authorList>
            <person name="Srinivasan S."/>
            <person name="Kim M.K."/>
        </authorList>
    </citation>
    <scope>NUCLEOTIDE SEQUENCE [LARGE SCALE GENOMIC DNA]</scope>
    <source>
        <strain evidence="4 5">18JY8-7</strain>
    </source>
</reference>
<dbReference type="AlphaFoldDB" id="A0A3G3K0K4"/>
<dbReference type="EMBL" id="CP033433">
    <property type="protein sequence ID" value="AYQ74055.1"/>
    <property type="molecule type" value="Genomic_DNA"/>
</dbReference>
<dbReference type="Proteomes" id="UP000269097">
    <property type="component" value="Chromosome"/>
</dbReference>
<evidence type="ECO:0000256" key="1">
    <source>
        <dbReference type="ARBA" id="ARBA00004613"/>
    </source>
</evidence>
<dbReference type="Gene3D" id="3.20.20.370">
    <property type="entry name" value="Glycoside hydrolase/deacetylase"/>
    <property type="match status" value="1"/>
</dbReference>
<protein>
    <submittedName>
        <fullName evidence="4">Polysaccharide deacetylase</fullName>
    </submittedName>
</protein>
<dbReference type="InterPro" id="IPR011330">
    <property type="entry name" value="Glyco_hydro/deAcase_b/a-brl"/>
</dbReference>
<feature type="domain" description="NodB homology" evidence="3">
    <location>
        <begin position="93"/>
        <end position="291"/>
    </location>
</feature>
<dbReference type="PANTHER" id="PTHR34216:SF3">
    <property type="entry name" value="POLY-BETA-1,6-N-ACETYL-D-GLUCOSAMINE N-DEACETYLASE"/>
    <property type="match status" value="1"/>
</dbReference>
<organism evidence="4 5">
    <name type="scientific">Cohnella candidum</name>
    <dbReference type="NCBI Taxonomy" id="2674991"/>
    <lineage>
        <taxon>Bacteria</taxon>
        <taxon>Bacillati</taxon>
        <taxon>Bacillota</taxon>
        <taxon>Bacilli</taxon>
        <taxon>Bacillales</taxon>
        <taxon>Paenibacillaceae</taxon>
        <taxon>Cohnella</taxon>
    </lineage>
</organism>
<dbReference type="InterPro" id="IPR002509">
    <property type="entry name" value="NODB_dom"/>
</dbReference>
<dbReference type="GO" id="GO:0005975">
    <property type="term" value="P:carbohydrate metabolic process"/>
    <property type="evidence" value="ECO:0007669"/>
    <property type="project" value="InterPro"/>
</dbReference>
<name>A0A3G3K0K4_9BACL</name>
<keyword evidence="5" id="KW-1185">Reference proteome</keyword>
<dbReference type="PANTHER" id="PTHR34216">
    <property type="match status" value="1"/>
</dbReference>
<evidence type="ECO:0000313" key="5">
    <source>
        <dbReference type="Proteomes" id="UP000269097"/>
    </source>
</evidence>